<protein>
    <submittedName>
        <fullName evidence="1">Uncharacterized protein</fullName>
    </submittedName>
</protein>
<sequence length="182" mass="20426">MTGLFDELDRLDLDGHLRRWSAPDLDRTDGSVHAWIAAAQQFAARIQQDPGGLTDEQVRALAQAWPALLAAAERATGPQGNEWVLRDLWLRSWLLQRLGPREGVSLLDPGQVLDRALDAMPMSPQEAASLAPRWRELDRPQILSLRMIRRLLAPVRPLATVLADHPRWAECQKWEALAGDLP</sequence>
<keyword evidence="2" id="KW-1185">Reference proteome</keyword>
<proteinExistence type="predicted"/>
<dbReference type="RefSeq" id="WP_190069729.1">
    <property type="nucleotide sequence ID" value="NZ_BNBM01000003.1"/>
</dbReference>
<reference evidence="1 2" key="1">
    <citation type="submission" date="2024-06" db="EMBL/GenBank/DDBJ databases">
        <title>The Natural Products Discovery Center: Release of the First 8490 Sequenced Strains for Exploring Actinobacteria Biosynthetic Diversity.</title>
        <authorList>
            <person name="Kalkreuter E."/>
            <person name="Kautsar S.A."/>
            <person name="Yang D."/>
            <person name="Bader C.D."/>
            <person name="Teijaro C.N."/>
            <person name="Fluegel L."/>
            <person name="Davis C.M."/>
            <person name="Simpson J.R."/>
            <person name="Lauterbach L."/>
            <person name="Steele A.D."/>
            <person name="Gui C."/>
            <person name="Meng S."/>
            <person name="Li G."/>
            <person name="Viehrig K."/>
            <person name="Ye F."/>
            <person name="Su P."/>
            <person name="Kiefer A.F."/>
            <person name="Nichols A."/>
            <person name="Cepeda A.J."/>
            <person name="Yan W."/>
            <person name="Fan B."/>
            <person name="Jiang Y."/>
            <person name="Adhikari A."/>
            <person name="Zheng C.-J."/>
            <person name="Schuster L."/>
            <person name="Cowan T.M."/>
            <person name="Smanski M.J."/>
            <person name="Chevrette M.G."/>
            <person name="De Carvalho L.P.S."/>
            <person name="Shen B."/>
        </authorList>
    </citation>
    <scope>NUCLEOTIDE SEQUENCE [LARGE SCALE GENOMIC DNA]</scope>
    <source>
        <strain evidence="1 2">NPDC000155</strain>
    </source>
</reference>
<gene>
    <name evidence="1" type="ORF">ABT384_06555</name>
</gene>
<comment type="caution">
    <text evidence="1">The sequence shown here is derived from an EMBL/GenBank/DDBJ whole genome shotgun (WGS) entry which is preliminary data.</text>
</comment>
<dbReference type="Proteomes" id="UP001486207">
    <property type="component" value="Unassembled WGS sequence"/>
</dbReference>
<name>A0ABV1XL60_9ACTN</name>
<dbReference type="EMBL" id="JBEPFB010000002">
    <property type="protein sequence ID" value="MER7372311.1"/>
    <property type="molecule type" value="Genomic_DNA"/>
</dbReference>
<accession>A0ABV1XL60</accession>
<evidence type="ECO:0000313" key="1">
    <source>
        <dbReference type="EMBL" id="MER7372311.1"/>
    </source>
</evidence>
<organism evidence="1 2">
    <name type="scientific">Streptomyces lanatus</name>
    <dbReference type="NCBI Taxonomy" id="66900"/>
    <lineage>
        <taxon>Bacteria</taxon>
        <taxon>Bacillati</taxon>
        <taxon>Actinomycetota</taxon>
        <taxon>Actinomycetes</taxon>
        <taxon>Kitasatosporales</taxon>
        <taxon>Streptomycetaceae</taxon>
        <taxon>Streptomyces</taxon>
    </lineage>
</organism>
<evidence type="ECO:0000313" key="2">
    <source>
        <dbReference type="Proteomes" id="UP001486207"/>
    </source>
</evidence>